<proteinExistence type="inferred from homology"/>
<dbReference type="InterPro" id="IPR058792">
    <property type="entry name" value="Beta-barrel_RND_2"/>
</dbReference>
<gene>
    <name evidence="7" type="ORF">GHK24_07825</name>
</gene>
<dbReference type="NCBIfam" id="TIGR01730">
    <property type="entry name" value="RND_mfp"/>
    <property type="match status" value="1"/>
</dbReference>
<accession>A0A6L5JZL5</accession>
<dbReference type="Gene3D" id="2.40.420.20">
    <property type="match status" value="1"/>
</dbReference>
<feature type="domain" description="Multidrug resistance protein MdtA-like C-terminal permuted SH3" evidence="5">
    <location>
        <begin position="315"/>
        <end position="369"/>
    </location>
</feature>
<evidence type="ECO:0000259" key="4">
    <source>
        <dbReference type="Pfam" id="PF25954"/>
    </source>
</evidence>
<dbReference type="InterPro" id="IPR058647">
    <property type="entry name" value="BSH_CzcB-like"/>
</dbReference>
<dbReference type="Gene3D" id="1.10.287.470">
    <property type="entry name" value="Helix hairpin bin"/>
    <property type="match status" value="1"/>
</dbReference>
<feature type="coiled-coil region" evidence="3">
    <location>
        <begin position="154"/>
        <end position="181"/>
    </location>
</feature>
<dbReference type="Gene3D" id="2.40.30.170">
    <property type="match status" value="1"/>
</dbReference>
<comment type="caution">
    <text evidence="7">The sequence shown here is derived from an EMBL/GenBank/DDBJ whole genome shotgun (WGS) entry which is preliminary data.</text>
</comment>
<dbReference type="FunFam" id="2.40.30.170:FF:000010">
    <property type="entry name" value="Efflux RND transporter periplasmic adaptor subunit"/>
    <property type="match status" value="1"/>
</dbReference>
<feature type="domain" description="CzcB-like barrel-sandwich hybrid" evidence="6">
    <location>
        <begin position="91"/>
        <end position="228"/>
    </location>
</feature>
<evidence type="ECO:0000256" key="2">
    <source>
        <dbReference type="ARBA" id="ARBA00022448"/>
    </source>
</evidence>
<dbReference type="GO" id="GO:0016020">
    <property type="term" value="C:membrane"/>
    <property type="evidence" value="ECO:0007669"/>
    <property type="project" value="InterPro"/>
</dbReference>
<dbReference type="Pfam" id="PF25973">
    <property type="entry name" value="BSH_CzcB"/>
    <property type="match status" value="1"/>
</dbReference>
<evidence type="ECO:0000313" key="8">
    <source>
        <dbReference type="Proteomes" id="UP000480275"/>
    </source>
</evidence>
<dbReference type="Pfam" id="PF25967">
    <property type="entry name" value="RND-MFP_C"/>
    <property type="match status" value="1"/>
</dbReference>
<dbReference type="PANTHER" id="PTHR30097">
    <property type="entry name" value="CATION EFFLUX SYSTEM PROTEIN CUSB"/>
    <property type="match status" value="1"/>
</dbReference>
<dbReference type="OrthoDB" id="9806939at2"/>
<dbReference type="InterPro" id="IPR006143">
    <property type="entry name" value="RND_pump_MFP"/>
</dbReference>
<dbReference type="SUPFAM" id="SSF111369">
    <property type="entry name" value="HlyD-like secretion proteins"/>
    <property type="match status" value="1"/>
</dbReference>
<dbReference type="Gene3D" id="2.40.50.100">
    <property type="match status" value="1"/>
</dbReference>
<dbReference type="AlphaFoldDB" id="A0A6L5JZL5"/>
<dbReference type="Pfam" id="PF25954">
    <property type="entry name" value="Beta-barrel_RND_2"/>
    <property type="match status" value="1"/>
</dbReference>
<evidence type="ECO:0000259" key="5">
    <source>
        <dbReference type="Pfam" id="PF25967"/>
    </source>
</evidence>
<dbReference type="InterPro" id="IPR058627">
    <property type="entry name" value="MdtA-like_C"/>
</dbReference>
<dbReference type="GO" id="GO:0022857">
    <property type="term" value="F:transmembrane transporter activity"/>
    <property type="evidence" value="ECO:0007669"/>
    <property type="project" value="InterPro"/>
</dbReference>
<feature type="domain" description="CusB-like beta-barrel" evidence="4">
    <location>
        <begin position="232"/>
        <end position="306"/>
    </location>
</feature>
<comment type="similarity">
    <text evidence="1">Belongs to the membrane fusion protein (MFP) (TC 8.A.1) family.</text>
</comment>
<keyword evidence="3" id="KW-0175">Coiled coil</keyword>
<dbReference type="Proteomes" id="UP000480275">
    <property type="component" value="Unassembled WGS sequence"/>
</dbReference>
<sequence length="380" mass="40584">MNTPNTKTLAAAGAVLLVAAAGYYWLSRPSAPALQPVAAPTSGAQIEGGRLLRFPAGAPQLSYLRIEAVQSLPAPLIEPLNGRVAYDDNATARIFAPVSGRILALPVQAGDRVAAGASLAVLDIPDYADLQKADADRRMRQSAYDRAKLLFENEALARKDLEAAENDLAGAEAESARAHARLRNLRPISGQSGFALRTPLAGIVTERQANPGMEVRPDQDRPLFVVSDPAHLWVIAEVAEKDLARVRVGQPVGVEVDAYPQRRFGGRVLAVGDVVDSQSRRVPVRCSVDNGERLLKPEMFARVTPETEGVHLPRVPNSAVVTEGVNDFVFVEKTPGVIEKRPVKLAFRGHEASFVRDGLSAGERVITAGALLLNAELGGA</sequence>
<evidence type="ECO:0000256" key="1">
    <source>
        <dbReference type="ARBA" id="ARBA00009477"/>
    </source>
</evidence>
<dbReference type="EMBL" id="WIXJ01000004">
    <property type="protein sequence ID" value="MQY51678.1"/>
    <property type="molecule type" value="Genomic_DNA"/>
</dbReference>
<evidence type="ECO:0000256" key="3">
    <source>
        <dbReference type="SAM" id="Coils"/>
    </source>
</evidence>
<protein>
    <submittedName>
        <fullName evidence="7">Efflux RND transporter periplasmic adaptor subunit</fullName>
    </submittedName>
</protein>
<dbReference type="InterPro" id="IPR051909">
    <property type="entry name" value="MFP_Cation_Efflux"/>
</dbReference>
<reference evidence="7 8" key="1">
    <citation type="submission" date="2019-10" db="EMBL/GenBank/DDBJ databases">
        <title>Whole-genome sequence of the purple nonsulfur photosynthetic bacterium Rhodocyclus tenuis.</title>
        <authorList>
            <person name="Kyndt J.A."/>
            <person name="Meyer T.E."/>
        </authorList>
    </citation>
    <scope>NUCLEOTIDE SEQUENCE [LARGE SCALE GENOMIC DNA]</scope>
    <source>
        <strain evidence="7 8">DSM 110</strain>
    </source>
</reference>
<organism evidence="7 8">
    <name type="scientific">Rhodocyclus tenuis</name>
    <name type="common">Rhodospirillum tenue</name>
    <dbReference type="NCBI Taxonomy" id="1066"/>
    <lineage>
        <taxon>Bacteria</taxon>
        <taxon>Pseudomonadati</taxon>
        <taxon>Pseudomonadota</taxon>
        <taxon>Betaproteobacteria</taxon>
        <taxon>Rhodocyclales</taxon>
        <taxon>Rhodocyclaceae</taxon>
        <taxon>Rhodocyclus</taxon>
    </lineage>
</organism>
<name>A0A6L5JZL5_RHOTE</name>
<keyword evidence="2" id="KW-0813">Transport</keyword>
<evidence type="ECO:0000259" key="6">
    <source>
        <dbReference type="Pfam" id="PF25973"/>
    </source>
</evidence>
<evidence type="ECO:0000313" key="7">
    <source>
        <dbReference type="EMBL" id="MQY51678.1"/>
    </source>
</evidence>